<evidence type="ECO:0008006" key="3">
    <source>
        <dbReference type="Google" id="ProtNLM"/>
    </source>
</evidence>
<evidence type="ECO:0000313" key="1">
    <source>
        <dbReference type="EMBL" id="QSZ66004.1"/>
    </source>
</evidence>
<dbReference type="Proteomes" id="UP001042704">
    <property type="component" value="Chromosome"/>
</dbReference>
<dbReference type="EMBL" id="CP036172">
    <property type="protein sequence ID" value="QSZ66004.1"/>
    <property type="molecule type" value="Genomic_DNA"/>
</dbReference>
<evidence type="ECO:0000313" key="2">
    <source>
        <dbReference type="Proteomes" id="UP001042704"/>
    </source>
</evidence>
<dbReference type="AlphaFoldDB" id="A0A8A3S313"/>
<gene>
    <name evidence="1" type="ORF">RJ40_00045</name>
</gene>
<dbReference type="KEGG" id="maqe:RJ40_00045"/>
<reference evidence="1" key="2">
    <citation type="submission" date="2019-02" db="EMBL/GenBank/DDBJ databases">
        <authorList>
            <person name="Chen S.-C."/>
            <person name="Chien H.-H."/>
            <person name="Lai M.-C."/>
        </authorList>
    </citation>
    <scope>NUCLEOTIDE SEQUENCE</scope>
    <source>
        <strain evidence="1">N2F9704</strain>
    </source>
</reference>
<name>A0A8A3S313_9EURY</name>
<reference evidence="1" key="1">
    <citation type="journal article" date="2001" name="Int. J. Syst. Evol. Microbiol.">
        <title>Methanofollis aquaemaris sp. nov., a methanogen isolated from an aquaculture fish pond.</title>
        <authorList>
            <person name="Lai M.C."/>
            <person name="Chen S.C."/>
        </authorList>
    </citation>
    <scope>NUCLEOTIDE SEQUENCE</scope>
    <source>
        <strain evidence="1">N2F9704</strain>
    </source>
</reference>
<protein>
    <recommendedName>
        <fullName evidence="3">DUF1462 family protein</fullName>
    </recommendedName>
</protein>
<accession>A0A8A3S313</accession>
<sequence>MADHAEIEIIGFSYGFCGPFPCNEQRSCGLQACSPSENLVKAVDALKDTLSVEYPGQVAVKFTLLDDGVPEYVQKIVEEHQLPLPIILVNGRVTPIGRISMPLIKKEIDAALN</sequence>
<dbReference type="GeneID" id="76422695"/>
<organism evidence="1 2">
    <name type="scientific">Methanofollis aquaemaris</name>
    <dbReference type="NCBI Taxonomy" id="126734"/>
    <lineage>
        <taxon>Archaea</taxon>
        <taxon>Methanobacteriati</taxon>
        <taxon>Methanobacteriota</taxon>
        <taxon>Stenosarchaea group</taxon>
        <taxon>Methanomicrobia</taxon>
        <taxon>Methanomicrobiales</taxon>
        <taxon>Methanomicrobiaceae</taxon>
        <taxon>Methanofollis</taxon>
    </lineage>
</organism>
<proteinExistence type="predicted"/>
<keyword evidence="2" id="KW-1185">Reference proteome</keyword>
<dbReference type="RefSeq" id="WP_265581295.1">
    <property type="nucleotide sequence ID" value="NZ_CP036172.1"/>
</dbReference>